<dbReference type="Pfam" id="PF13563">
    <property type="entry name" value="2_5_RNA_ligase2"/>
    <property type="match status" value="1"/>
</dbReference>
<dbReference type="STRING" id="64702.SAMN05443377_10396"/>
<dbReference type="GO" id="GO:0016874">
    <property type="term" value="F:ligase activity"/>
    <property type="evidence" value="ECO:0007669"/>
    <property type="project" value="UniProtKB-KW"/>
</dbReference>
<reference evidence="1 2" key="1">
    <citation type="submission" date="2016-10" db="EMBL/GenBank/DDBJ databases">
        <authorList>
            <person name="de Groot N.N."/>
        </authorList>
    </citation>
    <scope>NUCLEOTIDE SEQUENCE [LARGE SCALE GENOMIC DNA]</scope>
    <source>
        <strain evidence="1 2">DSM 16859</strain>
    </source>
</reference>
<dbReference type="EMBL" id="FOGZ01000003">
    <property type="protein sequence ID" value="SER59552.1"/>
    <property type="molecule type" value="Genomic_DNA"/>
</dbReference>
<dbReference type="Gene3D" id="3.90.1140.10">
    <property type="entry name" value="Cyclic phosphodiesterase"/>
    <property type="match status" value="1"/>
</dbReference>
<sequence>MQDHRLLSVTRQTDHPCIEGSSRAVGRYGSPESWRGHAVLEIPVPQLEPFVRARTAFYDPGFVSADPRFCHAHITLLAPFDELPERDAVARAIASMRAFDFRLADFDVFSGGMIYLRPQPLSPFRQATASLLAAFPQVVPYGGPDPVPHLSLDVLSATVSPASTRRQVGDLVPARCQAESVDLCWYESGACRLVERWQLSAD</sequence>
<evidence type="ECO:0000313" key="2">
    <source>
        <dbReference type="Proteomes" id="UP000198815"/>
    </source>
</evidence>
<dbReference type="AlphaFoldDB" id="A0A1H9QGI0"/>
<accession>A0A1H9QGI0</accession>
<dbReference type="SUPFAM" id="SSF55144">
    <property type="entry name" value="LigT-like"/>
    <property type="match status" value="1"/>
</dbReference>
<evidence type="ECO:0000313" key="1">
    <source>
        <dbReference type="EMBL" id="SER59552.1"/>
    </source>
</evidence>
<keyword evidence="1" id="KW-0436">Ligase</keyword>
<gene>
    <name evidence="1" type="ORF">SAMN05443377_10396</name>
</gene>
<dbReference type="InterPro" id="IPR009097">
    <property type="entry name" value="Cyclic_Pdiesterase"/>
</dbReference>
<dbReference type="Proteomes" id="UP000198815">
    <property type="component" value="Unassembled WGS sequence"/>
</dbReference>
<proteinExistence type="predicted"/>
<name>A0A1H9QGI0_9ACTN</name>
<organism evidence="1 2">
    <name type="scientific">Propionibacterium cyclohexanicum</name>
    <dbReference type="NCBI Taxonomy" id="64702"/>
    <lineage>
        <taxon>Bacteria</taxon>
        <taxon>Bacillati</taxon>
        <taxon>Actinomycetota</taxon>
        <taxon>Actinomycetes</taxon>
        <taxon>Propionibacteriales</taxon>
        <taxon>Propionibacteriaceae</taxon>
        <taxon>Propionibacterium</taxon>
    </lineage>
</organism>
<protein>
    <submittedName>
        <fullName evidence="1">2'-5' RNA ligase superfamily protein</fullName>
    </submittedName>
</protein>
<keyword evidence="2" id="KW-1185">Reference proteome</keyword>